<dbReference type="HAMAP" id="MF_01249">
    <property type="entry name" value="HPr_kinase"/>
    <property type="match status" value="1"/>
</dbReference>
<reference evidence="12" key="1">
    <citation type="submission" date="2018-05" db="EMBL/GenBank/DDBJ databases">
        <authorList>
            <person name="Lanie J.A."/>
            <person name="Ng W.-L."/>
            <person name="Kazmierczak K.M."/>
            <person name="Andrzejewski T.M."/>
            <person name="Davidsen T.M."/>
            <person name="Wayne K.J."/>
            <person name="Tettelin H."/>
            <person name="Glass J.I."/>
            <person name="Rusch D."/>
            <person name="Podicherti R."/>
            <person name="Tsui H.-C.T."/>
            <person name="Winkler M.E."/>
        </authorList>
    </citation>
    <scope>NUCLEOTIDE SEQUENCE</scope>
</reference>
<dbReference type="PANTHER" id="PTHR30305">
    <property type="entry name" value="PROTEIN YJDM-RELATED"/>
    <property type="match status" value="1"/>
</dbReference>
<dbReference type="GO" id="GO:0005524">
    <property type="term" value="F:ATP binding"/>
    <property type="evidence" value="ECO:0007669"/>
    <property type="project" value="UniProtKB-KW"/>
</dbReference>
<dbReference type="GO" id="GO:0006109">
    <property type="term" value="P:regulation of carbohydrate metabolic process"/>
    <property type="evidence" value="ECO:0007669"/>
    <property type="project" value="InterPro"/>
</dbReference>
<evidence type="ECO:0000256" key="6">
    <source>
        <dbReference type="ARBA" id="ARBA00022777"/>
    </source>
</evidence>
<name>A0A381WUG9_9ZZZZ</name>
<keyword evidence="6" id="KW-0418">Kinase</keyword>
<comment type="similarity">
    <text evidence="2">Belongs to the HPrK/P family.</text>
</comment>
<keyword evidence="8" id="KW-0511">Multifunctional enzyme</keyword>
<evidence type="ECO:0000256" key="2">
    <source>
        <dbReference type="ARBA" id="ARBA00006883"/>
    </source>
</evidence>
<dbReference type="Pfam" id="PF07475">
    <property type="entry name" value="Hpr_kinase_C"/>
    <property type="match status" value="1"/>
</dbReference>
<dbReference type="SUPFAM" id="SSF53795">
    <property type="entry name" value="PEP carboxykinase-like"/>
    <property type="match status" value="1"/>
</dbReference>
<proteinExistence type="inferred from homology"/>
<dbReference type="Pfam" id="PF02603">
    <property type="entry name" value="Hpr_kinase_N"/>
    <property type="match status" value="1"/>
</dbReference>
<accession>A0A381WUG9</accession>
<keyword evidence="5" id="KW-0547">Nucleotide-binding</keyword>
<evidence type="ECO:0000256" key="8">
    <source>
        <dbReference type="ARBA" id="ARBA00023268"/>
    </source>
</evidence>
<dbReference type="CDD" id="cd01918">
    <property type="entry name" value="HprK_C"/>
    <property type="match status" value="1"/>
</dbReference>
<dbReference type="InterPro" id="IPR011126">
    <property type="entry name" value="Hpr_kin/Pase_Hpr_N"/>
</dbReference>
<evidence type="ECO:0000256" key="9">
    <source>
        <dbReference type="ARBA" id="ARBA00047657"/>
    </source>
</evidence>
<comment type="catalytic activity">
    <reaction evidence="1">
        <text>[HPr protein]-L-serine + ATP = [HPr protein]-O-phospho-L-serine + ADP + H(+)</text>
        <dbReference type="Rhea" id="RHEA:46600"/>
        <dbReference type="Rhea" id="RHEA-COMP:11602"/>
        <dbReference type="Rhea" id="RHEA-COMP:11603"/>
        <dbReference type="ChEBI" id="CHEBI:15378"/>
        <dbReference type="ChEBI" id="CHEBI:29999"/>
        <dbReference type="ChEBI" id="CHEBI:30616"/>
        <dbReference type="ChEBI" id="CHEBI:83421"/>
        <dbReference type="ChEBI" id="CHEBI:456216"/>
    </reaction>
</comment>
<dbReference type="InterPro" id="IPR028979">
    <property type="entry name" value="Ser_kin/Pase_Hpr-like_N_sf"/>
</dbReference>
<dbReference type="InterPro" id="IPR027417">
    <property type="entry name" value="P-loop_NTPase"/>
</dbReference>
<keyword evidence="3" id="KW-0723">Serine/threonine-protein kinase</keyword>
<feature type="domain" description="HPr(Ser) kinase/phosphorylase N-terminal" evidence="10">
    <location>
        <begin position="22"/>
        <end position="135"/>
    </location>
</feature>
<protein>
    <recommendedName>
        <fullName evidence="13">HPr kinase/phosphorylase C-terminal domain-containing protein</fullName>
    </recommendedName>
</protein>
<evidence type="ECO:0000313" key="12">
    <source>
        <dbReference type="EMBL" id="SVA56002.1"/>
    </source>
</evidence>
<dbReference type="GO" id="GO:0004674">
    <property type="term" value="F:protein serine/threonine kinase activity"/>
    <property type="evidence" value="ECO:0007669"/>
    <property type="project" value="UniProtKB-KW"/>
</dbReference>
<comment type="catalytic activity">
    <reaction evidence="9">
        <text>[HPr protein]-O-phospho-L-serine + phosphate + H(+) = [HPr protein]-L-serine + diphosphate</text>
        <dbReference type="Rhea" id="RHEA:46604"/>
        <dbReference type="Rhea" id="RHEA-COMP:11602"/>
        <dbReference type="Rhea" id="RHEA-COMP:11603"/>
        <dbReference type="ChEBI" id="CHEBI:15378"/>
        <dbReference type="ChEBI" id="CHEBI:29999"/>
        <dbReference type="ChEBI" id="CHEBI:33019"/>
        <dbReference type="ChEBI" id="CHEBI:43474"/>
        <dbReference type="ChEBI" id="CHEBI:83421"/>
    </reaction>
</comment>
<evidence type="ECO:0000256" key="1">
    <source>
        <dbReference type="ARBA" id="ARBA00001120"/>
    </source>
</evidence>
<dbReference type="Gene3D" id="3.40.1390.20">
    <property type="entry name" value="HprK N-terminal domain-like"/>
    <property type="match status" value="1"/>
</dbReference>
<dbReference type="EMBL" id="UINC01012881">
    <property type="protein sequence ID" value="SVA56002.1"/>
    <property type="molecule type" value="Genomic_DNA"/>
</dbReference>
<evidence type="ECO:0000259" key="10">
    <source>
        <dbReference type="Pfam" id="PF02603"/>
    </source>
</evidence>
<dbReference type="PANTHER" id="PTHR30305:SF1">
    <property type="entry name" value="HPR KINASE_PHOSPHORYLASE"/>
    <property type="match status" value="1"/>
</dbReference>
<evidence type="ECO:0000256" key="7">
    <source>
        <dbReference type="ARBA" id="ARBA00022840"/>
    </source>
</evidence>
<dbReference type="InterPro" id="IPR011104">
    <property type="entry name" value="Hpr_kin/Pase_C"/>
</dbReference>
<evidence type="ECO:0000256" key="4">
    <source>
        <dbReference type="ARBA" id="ARBA00022679"/>
    </source>
</evidence>
<evidence type="ECO:0000256" key="3">
    <source>
        <dbReference type="ARBA" id="ARBA00022527"/>
    </source>
</evidence>
<evidence type="ECO:0000256" key="5">
    <source>
        <dbReference type="ARBA" id="ARBA00022741"/>
    </source>
</evidence>
<dbReference type="SUPFAM" id="SSF75138">
    <property type="entry name" value="HprK N-terminal domain-like"/>
    <property type="match status" value="1"/>
</dbReference>
<keyword evidence="4" id="KW-0808">Transferase</keyword>
<dbReference type="GO" id="GO:0000155">
    <property type="term" value="F:phosphorelay sensor kinase activity"/>
    <property type="evidence" value="ECO:0007669"/>
    <property type="project" value="InterPro"/>
</dbReference>
<evidence type="ECO:0000259" key="11">
    <source>
        <dbReference type="Pfam" id="PF07475"/>
    </source>
</evidence>
<keyword evidence="7" id="KW-0067">ATP-binding</keyword>
<evidence type="ECO:0008006" key="13">
    <source>
        <dbReference type="Google" id="ProtNLM"/>
    </source>
</evidence>
<dbReference type="NCBIfam" id="TIGR00679">
    <property type="entry name" value="hpr-ser"/>
    <property type="match status" value="1"/>
</dbReference>
<sequence>MATKKKPKREKITTQRFFEEQAEHLKLKLIAGKSGLGRTIIEPTVNRPSLALAGFTKYIAYKRIQVIGNAEAYYLKSLPLQERIKRYKKLCSYKIPCIVFTRNLSIDRELKSIANEIGVPILQTPMVTMRFVNVTTIELDLLFAPRDTVIGSMVDVHGIGVLIRGESGIGKSESVLELIERGYSLVSDDITKVTLLDGREIIGTSSELSRYHMEVRGIGIINVAAMFGAKSIRIEKRLDLVVTLKAWKEVKNVDRLGIDEDWMRILGVKVRHVSIPVRPGRNLARLIEVAALNAKLSAAGYNPARELNDRLIATMTSGKS</sequence>
<gene>
    <name evidence="12" type="ORF">METZ01_LOCUS108856</name>
</gene>
<dbReference type="AlphaFoldDB" id="A0A381WUG9"/>
<feature type="domain" description="HPr kinase/phosphorylase C-terminal" evidence="11">
    <location>
        <begin position="143"/>
        <end position="310"/>
    </location>
</feature>
<dbReference type="InterPro" id="IPR003755">
    <property type="entry name" value="HPr(Ser)_kin/Pase"/>
</dbReference>
<dbReference type="Gene3D" id="3.40.50.300">
    <property type="entry name" value="P-loop containing nucleotide triphosphate hydrolases"/>
    <property type="match status" value="1"/>
</dbReference>
<organism evidence="12">
    <name type="scientific">marine metagenome</name>
    <dbReference type="NCBI Taxonomy" id="408172"/>
    <lineage>
        <taxon>unclassified sequences</taxon>
        <taxon>metagenomes</taxon>
        <taxon>ecological metagenomes</taxon>
    </lineage>
</organism>